<dbReference type="eggNOG" id="ENOG502SQVU">
    <property type="taxonomic scope" value="Eukaryota"/>
</dbReference>
<gene>
    <name evidence="1" type="ORF">PITG_00832</name>
</gene>
<evidence type="ECO:0000313" key="1">
    <source>
        <dbReference type="EMBL" id="EEY58198.1"/>
    </source>
</evidence>
<dbReference type="InParanoid" id="D0MRS9"/>
<dbReference type="EMBL" id="DS028118">
    <property type="protein sequence ID" value="EEY58198.1"/>
    <property type="molecule type" value="Genomic_DNA"/>
</dbReference>
<dbReference type="HOGENOM" id="CLU_2150767_0_0_1"/>
<dbReference type="Proteomes" id="UP000006643">
    <property type="component" value="Unassembled WGS sequence"/>
</dbReference>
<dbReference type="GeneID" id="9472696"/>
<sequence>MRGYTAALVIYKFGLPIVNDQDCDEFGATFQASGVVWRMWANDLTRSLNRSTWDTVVLQPPPEYIAKLLRHRRLEVRKSIIEGFLRDIVPPSRRDVIDPLLSIESVEDTEHA</sequence>
<keyword evidence="2" id="KW-1185">Reference proteome</keyword>
<proteinExistence type="predicted"/>
<reference evidence="2" key="1">
    <citation type="journal article" date="2009" name="Nature">
        <title>Genome sequence and analysis of the Irish potato famine pathogen Phytophthora infestans.</title>
        <authorList>
            <consortium name="The Broad Institute Genome Sequencing Platform"/>
            <person name="Haas B.J."/>
            <person name="Kamoun S."/>
            <person name="Zody M.C."/>
            <person name="Jiang R.H."/>
            <person name="Handsaker R.E."/>
            <person name="Cano L.M."/>
            <person name="Grabherr M."/>
            <person name="Kodira C.D."/>
            <person name="Raffaele S."/>
            <person name="Torto-Alalibo T."/>
            <person name="Bozkurt T.O."/>
            <person name="Ah-Fong A.M."/>
            <person name="Alvarado L."/>
            <person name="Anderson V.L."/>
            <person name="Armstrong M.R."/>
            <person name="Avrova A."/>
            <person name="Baxter L."/>
            <person name="Beynon J."/>
            <person name="Boevink P.C."/>
            <person name="Bollmann S.R."/>
            <person name="Bos J.I."/>
            <person name="Bulone V."/>
            <person name="Cai G."/>
            <person name="Cakir C."/>
            <person name="Carrington J.C."/>
            <person name="Chawner M."/>
            <person name="Conti L."/>
            <person name="Costanzo S."/>
            <person name="Ewan R."/>
            <person name="Fahlgren N."/>
            <person name="Fischbach M.A."/>
            <person name="Fugelstad J."/>
            <person name="Gilroy E.M."/>
            <person name="Gnerre S."/>
            <person name="Green P.J."/>
            <person name="Grenville-Briggs L.J."/>
            <person name="Griffith J."/>
            <person name="Grunwald N.J."/>
            <person name="Horn K."/>
            <person name="Horner N.R."/>
            <person name="Hu C.H."/>
            <person name="Huitema E."/>
            <person name="Jeong D.H."/>
            <person name="Jones A.M."/>
            <person name="Jones J.D."/>
            <person name="Jones R.W."/>
            <person name="Karlsson E.K."/>
            <person name="Kunjeti S.G."/>
            <person name="Lamour K."/>
            <person name="Liu Z."/>
            <person name="Ma L."/>
            <person name="Maclean D."/>
            <person name="Chibucos M.C."/>
            <person name="McDonald H."/>
            <person name="McWalters J."/>
            <person name="Meijer H.J."/>
            <person name="Morgan W."/>
            <person name="Morris P.F."/>
            <person name="Munro C.A."/>
            <person name="O'Neill K."/>
            <person name="Ospina-Giraldo M."/>
            <person name="Pinzon A."/>
            <person name="Pritchard L."/>
            <person name="Ramsahoye B."/>
            <person name="Ren Q."/>
            <person name="Restrepo S."/>
            <person name="Roy S."/>
            <person name="Sadanandom A."/>
            <person name="Savidor A."/>
            <person name="Schornack S."/>
            <person name="Schwartz D.C."/>
            <person name="Schumann U.D."/>
            <person name="Schwessinger B."/>
            <person name="Seyer L."/>
            <person name="Sharpe T."/>
            <person name="Silvar C."/>
            <person name="Song J."/>
            <person name="Studholme D.J."/>
            <person name="Sykes S."/>
            <person name="Thines M."/>
            <person name="van de Vondervoort P.J."/>
            <person name="Phuntumart V."/>
            <person name="Wawra S."/>
            <person name="Weide R."/>
            <person name="Win J."/>
            <person name="Young C."/>
            <person name="Zhou S."/>
            <person name="Fry W."/>
            <person name="Meyers B.C."/>
            <person name="van West P."/>
            <person name="Ristaino J."/>
            <person name="Govers F."/>
            <person name="Birch P.R."/>
            <person name="Whisson S.C."/>
            <person name="Judelson H.S."/>
            <person name="Nusbaum C."/>
        </authorList>
    </citation>
    <scope>NUCLEOTIDE SEQUENCE [LARGE SCALE GENOMIC DNA]</scope>
    <source>
        <strain evidence="2">T30-4</strain>
    </source>
</reference>
<evidence type="ECO:0000313" key="2">
    <source>
        <dbReference type="Proteomes" id="UP000006643"/>
    </source>
</evidence>
<dbReference type="KEGG" id="pif:PITG_00832"/>
<dbReference type="OrthoDB" id="92281at2759"/>
<dbReference type="VEuPathDB" id="FungiDB:PITG_00832"/>
<accession>D0MRS9</accession>
<protein>
    <submittedName>
        <fullName evidence="1">Uncharacterized protein</fullName>
    </submittedName>
</protein>
<dbReference type="AlphaFoldDB" id="D0MRS9"/>
<dbReference type="RefSeq" id="XP_002909384.1">
    <property type="nucleotide sequence ID" value="XM_002909338.1"/>
</dbReference>
<organism evidence="1 2">
    <name type="scientific">Phytophthora infestans (strain T30-4)</name>
    <name type="common">Potato late blight agent</name>
    <dbReference type="NCBI Taxonomy" id="403677"/>
    <lineage>
        <taxon>Eukaryota</taxon>
        <taxon>Sar</taxon>
        <taxon>Stramenopiles</taxon>
        <taxon>Oomycota</taxon>
        <taxon>Peronosporomycetes</taxon>
        <taxon>Peronosporales</taxon>
        <taxon>Peronosporaceae</taxon>
        <taxon>Phytophthora</taxon>
    </lineage>
</organism>
<name>D0MRS9_PHYIT</name>